<keyword evidence="12" id="KW-1185">Reference proteome</keyword>
<proteinExistence type="inferred from homology"/>
<evidence type="ECO:0000256" key="6">
    <source>
        <dbReference type="ARBA" id="ARBA00022932"/>
    </source>
</evidence>
<dbReference type="PANTHER" id="PTHR34388">
    <property type="entry name" value="DNA POLYMERASE III SUBUNIT DELTA"/>
    <property type="match status" value="1"/>
</dbReference>
<keyword evidence="3" id="KW-0808">Transferase</keyword>
<dbReference type="SUPFAM" id="SSF48019">
    <property type="entry name" value="post-AAA+ oligomerization domain-like"/>
    <property type="match status" value="1"/>
</dbReference>
<evidence type="ECO:0000313" key="11">
    <source>
        <dbReference type="EMBL" id="ARC53459.1"/>
    </source>
</evidence>
<evidence type="ECO:0000256" key="4">
    <source>
        <dbReference type="ARBA" id="ARBA00022695"/>
    </source>
</evidence>
<keyword evidence="5" id="KW-0235">DNA replication</keyword>
<organism evidence="11 12">
    <name type="scientific">Candidatus Riesia pediculischaeffi</name>
    <dbReference type="NCBI Taxonomy" id="428411"/>
    <lineage>
        <taxon>Bacteria</taxon>
        <taxon>Pseudomonadati</taxon>
        <taxon>Pseudomonadota</taxon>
        <taxon>Gammaproteobacteria</taxon>
        <taxon>Enterobacterales</taxon>
        <taxon>Enterobacteriaceae</taxon>
        <taxon>Candidatus Riesia</taxon>
    </lineage>
</organism>
<dbReference type="AlphaFoldDB" id="A0A1V0HKW2"/>
<dbReference type="InterPro" id="IPR008921">
    <property type="entry name" value="DNA_pol3_clamp-load_cplx_C"/>
</dbReference>
<dbReference type="SUPFAM" id="SSF52540">
    <property type="entry name" value="P-loop containing nucleoside triphosphate hydrolases"/>
    <property type="match status" value="1"/>
</dbReference>
<dbReference type="InterPro" id="IPR010372">
    <property type="entry name" value="DNA_pol3_delta_N"/>
</dbReference>
<dbReference type="GO" id="GO:0003677">
    <property type="term" value="F:DNA binding"/>
    <property type="evidence" value="ECO:0007669"/>
    <property type="project" value="InterPro"/>
</dbReference>
<dbReference type="KEGG" id="rped:AOQ87_02270"/>
<reference evidence="11 12" key="1">
    <citation type="submission" date="2015-10" db="EMBL/GenBank/DDBJ databases">
        <title>Survey of human and primate louse endosymbionts.</title>
        <authorList>
            <person name="Boyd B.M."/>
        </authorList>
    </citation>
    <scope>NUCLEOTIDE SEQUENCE [LARGE SCALE GENOMIC DNA]</scope>
    <source>
        <strain evidence="11 12">PTSK</strain>
    </source>
</reference>
<name>A0A1V0HKW2_9ENTR</name>
<dbReference type="RefSeq" id="WP_185751044.1">
    <property type="nucleotide sequence ID" value="NZ_CP012839.1"/>
</dbReference>
<evidence type="ECO:0000259" key="10">
    <source>
        <dbReference type="Pfam" id="PF06144"/>
    </source>
</evidence>
<dbReference type="GO" id="GO:0009360">
    <property type="term" value="C:DNA polymerase III complex"/>
    <property type="evidence" value="ECO:0007669"/>
    <property type="project" value="UniProtKB-UniRule"/>
</dbReference>
<evidence type="ECO:0000256" key="5">
    <source>
        <dbReference type="ARBA" id="ARBA00022705"/>
    </source>
</evidence>
<evidence type="ECO:0000256" key="3">
    <source>
        <dbReference type="ARBA" id="ARBA00022679"/>
    </source>
</evidence>
<comment type="similarity">
    <text evidence="7">Belongs to the DNA polymerase HolA subunit family.</text>
</comment>
<dbReference type="NCBIfam" id="TIGR01128">
    <property type="entry name" value="holA"/>
    <property type="match status" value="1"/>
</dbReference>
<dbReference type="InterPro" id="IPR005790">
    <property type="entry name" value="DNA_polIII_delta"/>
</dbReference>
<accession>A0A1V0HKW2</accession>
<feature type="domain" description="DNA polymerase III delta N-terminal" evidence="10">
    <location>
        <begin position="21"/>
        <end position="133"/>
    </location>
</feature>
<evidence type="ECO:0000256" key="2">
    <source>
        <dbReference type="ARBA" id="ARBA00017703"/>
    </source>
</evidence>
<dbReference type="Gene3D" id="1.20.272.10">
    <property type="match status" value="1"/>
</dbReference>
<dbReference type="Gene3D" id="3.40.50.300">
    <property type="entry name" value="P-loop containing nucleotide triphosphate hydrolases"/>
    <property type="match status" value="1"/>
</dbReference>
<dbReference type="InterPro" id="IPR027417">
    <property type="entry name" value="P-loop_NTPase"/>
</dbReference>
<evidence type="ECO:0000256" key="1">
    <source>
        <dbReference type="ARBA" id="ARBA00012417"/>
    </source>
</evidence>
<protein>
    <recommendedName>
        <fullName evidence="2 9">DNA polymerase III subunit delta</fullName>
        <ecNumber evidence="1 9">2.7.7.7</ecNumber>
    </recommendedName>
</protein>
<dbReference type="PANTHER" id="PTHR34388:SF1">
    <property type="entry name" value="DNA POLYMERASE III SUBUNIT DELTA"/>
    <property type="match status" value="1"/>
</dbReference>
<dbReference type="EMBL" id="CP012839">
    <property type="protein sequence ID" value="ARC53459.1"/>
    <property type="molecule type" value="Genomic_DNA"/>
</dbReference>
<dbReference type="STRING" id="428411.AOQ87_02270"/>
<evidence type="ECO:0000256" key="7">
    <source>
        <dbReference type="ARBA" id="ARBA00034754"/>
    </source>
</evidence>
<dbReference type="Pfam" id="PF06144">
    <property type="entry name" value="DNA_pol3_delta"/>
    <property type="match status" value="1"/>
</dbReference>
<gene>
    <name evidence="11" type="ORF">AOQ87_02270</name>
</gene>
<dbReference type="Proteomes" id="UP000242793">
    <property type="component" value="Chromosome"/>
</dbReference>
<evidence type="ECO:0000256" key="9">
    <source>
        <dbReference type="NCBIfam" id="TIGR01128"/>
    </source>
</evidence>
<dbReference type="GO" id="GO:0006261">
    <property type="term" value="P:DNA-templated DNA replication"/>
    <property type="evidence" value="ECO:0007669"/>
    <property type="project" value="TreeGrafter"/>
</dbReference>
<dbReference type="GO" id="GO:0003887">
    <property type="term" value="F:DNA-directed DNA polymerase activity"/>
    <property type="evidence" value="ECO:0007669"/>
    <property type="project" value="UniProtKB-UniRule"/>
</dbReference>
<sequence>MKIIYPENIVKYLKDKIVRNYFLFGDDIFLIQYSIRSILRNSKFPKDSLKIKSFHLDSDTELCRIEEHLILPDLFCMEKIVIINVSDEKLFLRLIEDGRMDRLLSSWNQTSIFIFITLLKKINENQKVYFKLKNFIDLRGISIDCDKPDKSRFFKFIEYQMKIRSINLEQTAFEMMLENVKDLKSTEEIFDRLSRVFLDKTITISQIRAFLENEVNQNNPRGNIIYELLLGNIRQSWKGIQNLKKKEKDIFKLVRSIQNELILLFLLLESKKVKGIRCSILKMFNLKFWKHYENFIKDVDRHFILSLMEITVRTEYLLEKSSQDMVWLEIEKIIILFANRKFINDVCKK</sequence>
<keyword evidence="4" id="KW-0548">Nucleotidyltransferase</keyword>
<keyword evidence="6" id="KW-0239">DNA-directed DNA polymerase</keyword>
<dbReference type="EC" id="2.7.7.7" evidence="1 9"/>
<comment type="catalytic activity">
    <reaction evidence="8">
        <text>DNA(n) + a 2'-deoxyribonucleoside 5'-triphosphate = DNA(n+1) + diphosphate</text>
        <dbReference type="Rhea" id="RHEA:22508"/>
        <dbReference type="Rhea" id="RHEA-COMP:17339"/>
        <dbReference type="Rhea" id="RHEA-COMP:17340"/>
        <dbReference type="ChEBI" id="CHEBI:33019"/>
        <dbReference type="ChEBI" id="CHEBI:61560"/>
        <dbReference type="ChEBI" id="CHEBI:173112"/>
        <dbReference type="EC" id="2.7.7.7"/>
    </reaction>
</comment>
<evidence type="ECO:0000256" key="8">
    <source>
        <dbReference type="ARBA" id="ARBA00049244"/>
    </source>
</evidence>
<evidence type="ECO:0000313" key="12">
    <source>
        <dbReference type="Proteomes" id="UP000242793"/>
    </source>
</evidence>